<feature type="transmembrane region" description="Helical" evidence="9">
    <location>
        <begin position="6"/>
        <end position="23"/>
    </location>
</feature>
<keyword evidence="4" id="KW-0597">Phosphoprotein</keyword>
<organism evidence="11 12">
    <name type="scientific">Schaedlerella arabinosiphila</name>
    <dbReference type="NCBI Taxonomy" id="2044587"/>
    <lineage>
        <taxon>Bacteria</taxon>
        <taxon>Bacillati</taxon>
        <taxon>Bacillota</taxon>
        <taxon>Clostridia</taxon>
        <taxon>Lachnospirales</taxon>
        <taxon>Lachnospiraceae</taxon>
        <taxon>Schaedlerella</taxon>
    </lineage>
</organism>
<comment type="catalytic activity">
    <reaction evidence="1">
        <text>ATP + protein L-histidine = ADP + protein N-phospho-L-histidine.</text>
        <dbReference type="EC" id="2.7.13.3"/>
    </reaction>
</comment>
<dbReference type="GO" id="GO:0016036">
    <property type="term" value="P:cellular response to phosphate starvation"/>
    <property type="evidence" value="ECO:0007669"/>
    <property type="project" value="TreeGrafter"/>
</dbReference>
<evidence type="ECO:0000256" key="2">
    <source>
        <dbReference type="ARBA" id="ARBA00004370"/>
    </source>
</evidence>
<dbReference type="OrthoDB" id="9773956at2"/>
<keyword evidence="9" id="KW-1133">Transmembrane helix</keyword>
<feature type="compositionally biased region" description="Low complexity" evidence="8">
    <location>
        <begin position="121"/>
        <end position="133"/>
    </location>
</feature>
<keyword evidence="5" id="KW-0808">Transferase</keyword>
<comment type="caution">
    <text evidence="11">The sequence shown here is derived from an EMBL/GenBank/DDBJ whole genome shotgun (WGS) entry which is preliminary data.</text>
</comment>
<dbReference type="SUPFAM" id="SSF55874">
    <property type="entry name" value="ATPase domain of HSP90 chaperone/DNA topoisomerase II/histidine kinase"/>
    <property type="match status" value="1"/>
</dbReference>
<evidence type="ECO:0000256" key="1">
    <source>
        <dbReference type="ARBA" id="ARBA00000085"/>
    </source>
</evidence>
<evidence type="ECO:0000256" key="7">
    <source>
        <dbReference type="ARBA" id="ARBA00023012"/>
    </source>
</evidence>
<gene>
    <name evidence="11" type="ORF">FMM80_25850</name>
</gene>
<evidence type="ECO:0000256" key="4">
    <source>
        <dbReference type="ARBA" id="ARBA00022553"/>
    </source>
</evidence>
<keyword evidence="9" id="KW-0472">Membrane</keyword>
<dbReference type="CDD" id="cd00082">
    <property type="entry name" value="HisKA"/>
    <property type="match status" value="1"/>
</dbReference>
<keyword evidence="9" id="KW-0812">Transmembrane</keyword>
<evidence type="ECO:0000313" key="11">
    <source>
        <dbReference type="EMBL" id="NDO71886.1"/>
    </source>
</evidence>
<accession>A0A9X5CGK7</accession>
<dbReference type="InterPro" id="IPR050351">
    <property type="entry name" value="BphY/WalK/GraS-like"/>
</dbReference>
<dbReference type="InterPro" id="IPR003594">
    <property type="entry name" value="HATPase_dom"/>
</dbReference>
<dbReference type="InterPro" id="IPR036890">
    <property type="entry name" value="HATPase_C_sf"/>
</dbReference>
<feature type="region of interest" description="Disordered" evidence="8">
    <location>
        <begin position="112"/>
        <end position="135"/>
    </location>
</feature>
<evidence type="ECO:0000256" key="8">
    <source>
        <dbReference type="SAM" id="MobiDB-lite"/>
    </source>
</evidence>
<dbReference type="Pfam" id="PF02518">
    <property type="entry name" value="HATPase_c"/>
    <property type="match status" value="1"/>
</dbReference>
<dbReference type="Gene3D" id="3.30.565.10">
    <property type="entry name" value="Histidine kinase-like ATPase, C-terminal domain"/>
    <property type="match status" value="1"/>
</dbReference>
<keyword evidence="6 11" id="KW-0418">Kinase</keyword>
<proteinExistence type="predicted"/>
<dbReference type="RefSeq" id="WP_004071314.1">
    <property type="nucleotide sequence ID" value="NZ_VIRB01000149.1"/>
</dbReference>
<dbReference type="GO" id="GO:0004721">
    <property type="term" value="F:phosphoprotein phosphatase activity"/>
    <property type="evidence" value="ECO:0007669"/>
    <property type="project" value="TreeGrafter"/>
</dbReference>
<keyword evidence="7" id="KW-0902">Two-component regulatory system</keyword>
<dbReference type="GO" id="GO:0005886">
    <property type="term" value="C:plasma membrane"/>
    <property type="evidence" value="ECO:0007669"/>
    <property type="project" value="TreeGrafter"/>
</dbReference>
<feature type="domain" description="Histidine kinase" evidence="10">
    <location>
        <begin position="91"/>
        <end position="342"/>
    </location>
</feature>
<dbReference type="SUPFAM" id="SSF47384">
    <property type="entry name" value="Homodimeric domain of signal transducing histidine kinase"/>
    <property type="match status" value="1"/>
</dbReference>
<dbReference type="Proteomes" id="UP000474104">
    <property type="component" value="Unassembled WGS sequence"/>
</dbReference>
<dbReference type="FunFam" id="3.30.565.10:FF:000006">
    <property type="entry name" value="Sensor histidine kinase WalK"/>
    <property type="match status" value="1"/>
</dbReference>
<dbReference type="GO" id="GO:0000155">
    <property type="term" value="F:phosphorelay sensor kinase activity"/>
    <property type="evidence" value="ECO:0007669"/>
    <property type="project" value="InterPro"/>
</dbReference>
<sequence>MNLSITAVILICLFINLCCYLYYRRRFIRLSSEICRYAEQVMGGRHVPGQQNQETITSKVLMELEKLETATAFQLEESKKQKKELQEMISEITHQIKTPLSNLKMYCEMLSEEDRGPLPEAPESASSEEALPLQGESVQTAQDSFGQSVHGQGTPFSRQSNEVMKSQLIKLEFLLDTLLKASRLETDMIRLEPENSRVLETLAAAVNNVMRKAELKKIEISVDCRPWVLLFHDRKWTAEAIENILDNAVKYTPENGSIHISVHPGEMYTEIRIQDTGKGIAPAHINDIFKRFYREKSVSQTEGLGLGLYLARYIIALQKGYISVRSTPGKGSRFSVCLPNRI</sequence>
<dbReference type="Pfam" id="PF00512">
    <property type="entry name" value="HisKA"/>
    <property type="match status" value="1"/>
</dbReference>
<dbReference type="InterPro" id="IPR005467">
    <property type="entry name" value="His_kinase_dom"/>
</dbReference>
<dbReference type="InterPro" id="IPR004358">
    <property type="entry name" value="Sig_transdc_His_kin-like_C"/>
</dbReference>
<evidence type="ECO:0000313" key="12">
    <source>
        <dbReference type="Proteomes" id="UP000474104"/>
    </source>
</evidence>
<evidence type="ECO:0000256" key="5">
    <source>
        <dbReference type="ARBA" id="ARBA00022679"/>
    </source>
</evidence>
<name>A0A9X5CGK7_9FIRM</name>
<evidence type="ECO:0000256" key="6">
    <source>
        <dbReference type="ARBA" id="ARBA00022777"/>
    </source>
</evidence>
<dbReference type="EC" id="2.7.13.3" evidence="3"/>
<dbReference type="PRINTS" id="PR00344">
    <property type="entry name" value="BCTRLSENSOR"/>
</dbReference>
<dbReference type="PANTHER" id="PTHR45453">
    <property type="entry name" value="PHOSPHATE REGULON SENSOR PROTEIN PHOR"/>
    <property type="match status" value="1"/>
</dbReference>
<reference evidence="11 12" key="1">
    <citation type="submission" date="2019-07" db="EMBL/GenBank/DDBJ databases">
        <title>Draft genome sequences of 15 bacterial species constituting the stable defined intestinal microbiota of the GM15 gnotobiotic mouse model.</title>
        <authorList>
            <person name="Elie C."/>
            <person name="Mathieu A."/>
            <person name="Saliou A."/>
            <person name="Darnaud M."/>
            <person name="Leulier F."/>
            <person name="Tamellini A."/>
        </authorList>
    </citation>
    <scope>NUCLEOTIDE SEQUENCE [LARGE SCALE GENOMIC DNA]</scope>
    <source>
        <strain evidence="12">ASF 502</strain>
    </source>
</reference>
<dbReference type="Gene3D" id="1.10.287.130">
    <property type="match status" value="1"/>
</dbReference>
<protein>
    <recommendedName>
        <fullName evidence="3">histidine kinase</fullName>
        <ecNumber evidence="3">2.7.13.3</ecNumber>
    </recommendedName>
</protein>
<dbReference type="EMBL" id="VIRB01000149">
    <property type="protein sequence ID" value="NDO71886.1"/>
    <property type="molecule type" value="Genomic_DNA"/>
</dbReference>
<evidence type="ECO:0000256" key="3">
    <source>
        <dbReference type="ARBA" id="ARBA00012438"/>
    </source>
</evidence>
<evidence type="ECO:0000259" key="10">
    <source>
        <dbReference type="PROSITE" id="PS50109"/>
    </source>
</evidence>
<dbReference type="InterPro" id="IPR036097">
    <property type="entry name" value="HisK_dim/P_sf"/>
</dbReference>
<dbReference type="PROSITE" id="PS50109">
    <property type="entry name" value="HIS_KIN"/>
    <property type="match status" value="1"/>
</dbReference>
<dbReference type="AlphaFoldDB" id="A0A9X5CGK7"/>
<dbReference type="CDD" id="cd00075">
    <property type="entry name" value="HATPase"/>
    <property type="match status" value="1"/>
</dbReference>
<dbReference type="PANTHER" id="PTHR45453:SF1">
    <property type="entry name" value="PHOSPHATE REGULON SENSOR PROTEIN PHOR"/>
    <property type="match status" value="1"/>
</dbReference>
<dbReference type="SMART" id="SM00387">
    <property type="entry name" value="HATPase_c"/>
    <property type="match status" value="1"/>
</dbReference>
<comment type="subcellular location">
    <subcellularLocation>
        <location evidence="2">Membrane</location>
    </subcellularLocation>
</comment>
<dbReference type="InterPro" id="IPR003661">
    <property type="entry name" value="HisK_dim/P_dom"/>
</dbReference>
<evidence type="ECO:0000256" key="9">
    <source>
        <dbReference type="SAM" id="Phobius"/>
    </source>
</evidence>